<sequence length="38" mass="4473">MSPLDYFNNFFNKIINVLCQNKGVMQIRIVPANKNYPK</sequence>
<gene>
    <name evidence="1" type="ORF">T11_11975</name>
</gene>
<dbReference type="Proteomes" id="UP000055024">
    <property type="component" value="Unassembled WGS sequence"/>
</dbReference>
<proteinExistence type="predicted"/>
<evidence type="ECO:0000313" key="2">
    <source>
        <dbReference type="Proteomes" id="UP000055024"/>
    </source>
</evidence>
<accession>A0A0V1GG19</accession>
<name>A0A0V1GG19_9BILA</name>
<comment type="caution">
    <text evidence="1">The sequence shown here is derived from an EMBL/GenBank/DDBJ whole genome shotgun (WGS) entry which is preliminary data.</text>
</comment>
<evidence type="ECO:0000313" key="1">
    <source>
        <dbReference type="EMBL" id="KRY97084.1"/>
    </source>
</evidence>
<dbReference type="EMBL" id="JYDP01002309">
    <property type="protein sequence ID" value="KRY97084.1"/>
    <property type="molecule type" value="Genomic_DNA"/>
</dbReference>
<keyword evidence="2" id="KW-1185">Reference proteome</keyword>
<organism evidence="1 2">
    <name type="scientific">Trichinella zimbabwensis</name>
    <dbReference type="NCBI Taxonomy" id="268475"/>
    <lineage>
        <taxon>Eukaryota</taxon>
        <taxon>Metazoa</taxon>
        <taxon>Ecdysozoa</taxon>
        <taxon>Nematoda</taxon>
        <taxon>Enoplea</taxon>
        <taxon>Dorylaimia</taxon>
        <taxon>Trichinellida</taxon>
        <taxon>Trichinellidae</taxon>
        <taxon>Trichinella</taxon>
    </lineage>
</organism>
<dbReference type="AlphaFoldDB" id="A0A0V1GG19"/>
<protein>
    <submittedName>
        <fullName evidence="1">Uncharacterized protein</fullName>
    </submittedName>
</protein>
<reference evidence="1 2" key="1">
    <citation type="submission" date="2015-01" db="EMBL/GenBank/DDBJ databases">
        <title>Evolution of Trichinella species and genotypes.</title>
        <authorList>
            <person name="Korhonen P.K."/>
            <person name="Edoardo P."/>
            <person name="Giuseppe L.R."/>
            <person name="Gasser R.B."/>
        </authorList>
    </citation>
    <scope>NUCLEOTIDE SEQUENCE [LARGE SCALE GENOMIC DNA]</scope>
    <source>
        <strain evidence="1">ISS1029</strain>
    </source>
</reference>